<organism evidence="2 3">
    <name type="scientific">Roseburia faecis</name>
    <dbReference type="NCBI Taxonomy" id="301302"/>
    <lineage>
        <taxon>Bacteria</taxon>
        <taxon>Bacillati</taxon>
        <taxon>Bacillota</taxon>
        <taxon>Clostridia</taxon>
        <taxon>Lachnospirales</taxon>
        <taxon>Lachnospiraceae</taxon>
        <taxon>Roseburia</taxon>
    </lineage>
</organism>
<evidence type="ECO:0000256" key="1">
    <source>
        <dbReference type="SAM" id="Phobius"/>
    </source>
</evidence>
<protein>
    <recommendedName>
        <fullName evidence="4">Bypass of forespore C C-terminal domain-containing protein</fullName>
    </recommendedName>
</protein>
<keyword evidence="3" id="KW-1185">Reference proteome</keyword>
<feature type="transmembrane region" description="Helical" evidence="1">
    <location>
        <begin position="12"/>
        <end position="33"/>
    </location>
</feature>
<dbReference type="STRING" id="301302.ERS852420_00616"/>
<reference evidence="3" key="1">
    <citation type="submission" date="2015-05" db="EMBL/GenBank/DDBJ databases">
        <authorList>
            <consortium name="Pathogen Informatics"/>
        </authorList>
    </citation>
    <scope>NUCLEOTIDE SEQUENCE [LARGE SCALE GENOMIC DNA]</scope>
    <source>
        <strain evidence="3">M72</strain>
    </source>
</reference>
<proteinExistence type="predicted"/>
<keyword evidence="1" id="KW-0472">Membrane</keyword>
<keyword evidence="1" id="KW-0812">Transmembrane</keyword>
<accession>A0A0M6WLP9</accession>
<gene>
    <name evidence="2" type="ORF">M72_05641</name>
</gene>
<keyword evidence="1" id="KW-1133">Transmembrane helix</keyword>
<sequence length="128" mass="14614">MQMLLLEGDDMNQKTGICILLCLVLLLVFGIWYQKRGVENTKNTQEQYASETEHTVLTGTPYKETENAYIIRTQDSRLVVFLPDGKTVYMETGIRSENLSQKLQKQAENGIGFADEESLFDFLESYSS</sequence>
<evidence type="ECO:0000313" key="3">
    <source>
        <dbReference type="Proteomes" id="UP000049979"/>
    </source>
</evidence>
<dbReference type="Proteomes" id="UP000049979">
    <property type="component" value="Unassembled WGS sequence"/>
</dbReference>
<evidence type="ECO:0008006" key="4">
    <source>
        <dbReference type="Google" id="ProtNLM"/>
    </source>
</evidence>
<dbReference type="EMBL" id="CVRR01000019">
    <property type="protein sequence ID" value="CRL38052.1"/>
    <property type="molecule type" value="Genomic_DNA"/>
</dbReference>
<dbReference type="AlphaFoldDB" id="A0A0M6WLP9"/>
<evidence type="ECO:0000313" key="2">
    <source>
        <dbReference type="EMBL" id="CRL38052.1"/>
    </source>
</evidence>
<name>A0A0M6WLP9_9FIRM</name>